<dbReference type="Proteomes" id="UP001189429">
    <property type="component" value="Unassembled WGS sequence"/>
</dbReference>
<evidence type="ECO:0000256" key="1">
    <source>
        <dbReference type="SAM" id="Phobius"/>
    </source>
</evidence>
<keyword evidence="1" id="KW-0812">Transmembrane</keyword>
<keyword evidence="1" id="KW-1133">Transmembrane helix</keyword>
<reference evidence="2" key="1">
    <citation type="submission" date="2023-10" db="EMBL/GenBank/DDBJ databases">
        <authorList>
            <person name="Chen Y."/>
            <person name="Shah S."/>
            <person name="Dougan E. K."/>
            <person name="Thang M."/>
            <person name="Chan C."/>
        </authorList>
    </citation>
    <scope>NUCLEOTIDE SEQUENCE [LARGE SCALE GENOMIC DNA]</scope>
</reference>
<evidence type="ECO:0000313" key="2">
    <source>
        <dbReference type="EMBL" id="CAK0831066.1"/>
    </source>
</evidence>
<feature type="transmembrane region" description="Helical" evidence="1">
    <location>
        <begin position="226"/>
        <end position="246"/>
    </location>
</feature>
<comment type="caution">
    <text evidence="2">The sequence shown here is derived from an EMBL/GenBank/DDBJ whole genome shotgun (WGS) entry which is preliminary data.</text>
</comment>
<dbReference type="EMBL" id="CAUYUJ010011113">
    <property type="protein sequence ID" value="CAK0831066.1"/>
    <property type="molecule type" value="Genomic_DNA"/>
</dbReference>
<proteinExistence type="predicted"/>
<keyword evidence="3" id="KW-1185">Reference proteome</keyword>
<gene>
    <name evidence="2" type="ORF">PCOR1329_LOCUS29507</name>
</gene>
<protein>
    <submittedName>
        <fullName evidence="2">Uncharacterized protein</fullName>
    </submittedName>
</protein>
<organism evidence="2 3">
    <name type="scientific">Prorocentrum cordatum</name>
    <dbReference type="NCBI Taxonomy" id="2364126"/>
    <lineage>
        <taxon>Eukaryota</taxon>
        <taxon>Sar</taxon>
        <taxon>Alveolata</taxon>
        <taxon>Dinophyceae</taxon>
        <taxon>Prorocentrales</taxon>
        <taxon>Prorocentraceae</taxon>
        <taxon>Prorocentrum</taxon>
    </lineage>
</organism>
<evidence type="ECO:0000313" key="3">
    <source>
        <dbReference type="Proteomes" id="UP001189429"/>
    </source>
</evidence>
<name>A0ABN9SHC2_9DINO</name>
<sequence length="682" mass="75195">MPAGVSAASPEYFFLCSPRGSSAGDSDSSGYSSWELVELECYDEGQVPDLPVSALQSADETARFGCWPFGLLVWSLFSLVSDPIVEQDSADEVEGLELQMPVEPWSRRFYRQSATDGVEKRNVWAVIGPDLTLGLICITANTSIFTDPVAGIRWRPMPPLSAAQRDAYVSQATEGLRASTVPMLPLYRPGKGGQQAIAVNVLYAVFSSGASSLKTLRWSLRSPKRFLGVLAALFALYELLVLLGVIEYMKEVWVYTISYLVTAKDAFVESSEVVQEWATYLWEWKEWAQKLMPLQRWFAMFLSLILLTIWAAHEWSDSVEYGESSIGSSSASSVDVPVGATASVPPPLPPPGYLSGGESAALESQLNDLVESQKAMMEEISEIRTAERTRELRRDVLEASLDSRGRADAEANKQVIEGMIARLDRFEARLKGEAPAEAGAGEHGAAIEGASSSASAVALLGLPTKSTPAVLMETPEKRVATSQPEAVELAIKRMRFKAQLPQQVFMEQLDEYKEIEPEEWNSRMPEGYLQRISAEVLSKIYSSGKTAEAWARDFIRDRGLSDCNTAREMIAAFAAVDTMLMTDRQRGLLNLVSFEGLVRKGYAIARAYRNVNSRDDWSRPKDAKNWKSKVDLEAARRLDPQLADESTIRVMSAEEEMKKAMGRDAQLMKARSDLDGGAVAPP</sequence>
<keyword evidence="1" id="KW-0472">Membrane</keyword>
<accession>A0ABN9SHC2</accession>